<organism evidence="1 2">
    <name type="scientific">Vespula vulgaris</name>
    <name type="common">Yellow jacket</name>
    <name type="synonym">Wasp</name>
    <dbReference type="NCBI Taxonomy" id="7454"/>
    <lineage>
        <taxon>Eukaryota</taxon>
        <taxon>Metazoa</taxon>
        <taxon>Ecdysozoa</taxon>
        <taxon>Arthropoda</taxon>
        <taxon>Hexapoda</taxon>
        <taxon>Insecta</taxon>
        <taxon>Pterygota</taxon>
        <taxon>Neoptera</taxon>
        <taxon>Endopterygota</taxon>
        <taxon>Hymenoptera</taxon>
        <taxon>Apocrita</taxon>
        <taxon>Aculeata</taxon>
        <taxon>Vespoidea</taxon>
        <taxon>Vespidae</taxon>
        <taxon>Vespinae</taxon>
        <taxon>Vespula</taxon>
    </lineage>
</organism>
<dbReference type="EMBL" id="JACSEA010000009">
    <property type="protein sequence ID" value="KAF7392538.1"/>
    <property type="molecule type" value="Genomic_DNA"/>
</dbReference>
<dbReference type="AlphaFoldDB" id="A0A834N362"/>
<keyword evidence="2" id="KW-1185">Reference proteome</keyword>
<accession>A0A834N362</accession>
<protein>
    <submittedName>
        <fullName evidence="1">Uncharacterized protein</fullName>
    </submittedName>
</protein>
<reference evidence="1" key="1">
    <citation type="journal article" date="2020" name="G3 (Bethesda)">
        <title>High-Quality Assemblies for Three Invasive Social Wasps from the &lt;i&gt;Vespula&lt;/i&gt; Genus.</title>
        <authorList>
            <person name="Harrop T.W.R."/>
            <person name="Guhlin J."/>
            <person name="McLaughlin G.M."/>
            <person name="Permina E."/>
            <person name="Stockwell P."/>
            <person name="Gilligan J."/>
            <person name="Le Lec M.F."/>
            <person name="Gruber M.A.M."/>
            <person name="Quinn O."/>
            <person name="Lovegrove M."/>
            <person name="Duncan E.J."/>
            <person name="Remnant E.J."/>
            <person name="Van Eeckhoven J."/>
            <person name="Graham B."/>
            <person name="Knapp R.A."/>
            <person name="Langford K.W."/>
            <person name="Kronenberg Z."/>
            <person name="Press M.O."/>
            <person name="Eacker S.M."/>
            <person name="Wilson-Rankin E.E."/>
            <person name="Purcell J."/>
            <person name="Lester P.J."/>
            <person name="Dearden P.K."/>
        </authorList>
    </citation>
    <scope>NUCLEOTIDE SEQUENCE</scope>
    <source>
        <strain evidence="1">Marl-1</strain>
    </source>
</reference>
<dbReference type="Proteomes" id="UP000614350">
    <property type="component" value="Unassembled WGS sequence"/>
</dbReference>
<proteinExistence type="predicted"/>
<sequence length="101" mass="11025">MVAGGCTEANFSKFNLYNARWVHAGRGGSENTPPWRTRRAMCRTWGSQWRSMARASSIRSTRSNISPAGIAGGTWTGLNSARRIPNTVNSASHRKSIGSEN</sequence>
<comment type="caution">
    <text evidence="1">The sequence shown here is derived from an EMBL/GenBank/DDBJ whole genome shotgun (WGS) entry which is preliminary data.</text>
</comment>
<name>A0A834N362_VESVU</name>
<evidence type="ECO:0000313" key="2">
    <source>
        <dbReference type="Proteomes" id="UP000614350"/>
    </source>
</evidence>
<gene>
    <name evidence="1" type="ORF">HZH66_008371</name>
</gene>
<evidence type="ECO:0000313" key="1">
    <source>
        <dbReference type="EMBL" id="KAF7392538.1"/>
    </source>
</evidence>